<evidence type="ECO:0000313" key="7">
    <source>
        <dbReference type="Proteomes" id="UP001528920"/>
    </source>
</evidence>
<evidence type="ECO:0000256" key="3">
    <source>
        <dbReference type="RuleBase" id="RU362119"/>
    </source>
</evidence>
<evidence type="ECO:0000313" key="6">
    <source>
        <dbReference type="EMBL" id="MDE5417477.1"/>
    </source>
</evidence>
<evidence type="ECO:0000256" key="2">
    <source>
        <dbReference type="ARBA" id="ARBA00022729"/>
    </source>
</evidence>
<keyword evidence="7" id="KW-1185">Reference proteome</keyword>
<dbReference type="InterPro" id="IPR036907">
    <property type="entry name" value="5'-Nucleotdase_C_sf"/>
</dbReference>
<evidence type="ECO:0000259" key="4">
    <source>
        <dbReference type="Pfam" id="PF00149"/>
    </source>
</evidence>
<dbReference type="Pfam" id="PF00149">
    <property type="entry name" value="Metallophos"/>
    <property type="match status" value="1"/>
</dbReference>
<dbReference type="Gene3D" id="3.60.21.10">
    <property type="match status" value="1"/>
</dbReference>
<dbReference type="InterPro" id="IPR004843">
    <property type="entry name" value="Calcineurin-like_PHP"/>
</dbReference>
<feature type="chain" id="PRO_5044952462" evidence="3">
    <location>
        <begin position="26"/>
        <end position="478"/>
    </location>
</feature>
<keyword evidence="2 3" id="KW-0732">Signal</keyword>
<dbReference type="InterPro" id="IPR029052">
    <property type="entry name" value="Metallo-depent_PP-like"/>
</dbReference>
<dbReference type="PRINTS" id="PR01607">
    <property type="entry name" value="APYRASEFAMLY"/>
</dbReference>
<dbReference type="SUPFAM" id="SSF55816">
    <property type="entry name" value="5'-nucleotidase (syn. UDP-sugar hydrolase), C-terminal domain"/>
    <property type="match status" value="1"/>
</dbReference>
<dbReference type="InterPro" id="IPR006179">
    <property type="entry name" value="5_nucleotidase/apyrase"/>
</dbReference>
<dbReference type="PANTHER" id="PTHR11575">
    <property type="entry name" value="5'-NUCLEOTIDASE-RELATED"/>
    <property type="match status" value="1"/>
</dbReference>
<dbReference type="CDD" id="cd00845">
    <property type="entry name" value="MPP_UshA_N_like"/>
    <property type="match status" value="1"/>
</dbReference>
<dbReference type="PANTHER" id="PTHR11575:SF24">
    <property type="entry name" value="5'-NUCLEOTIDASE"/>
    <property type="match status" value="1"/>
</dbReference>
<name>A0ABT5VRQ7_9BACT</name>
<dbReference type="PROSITE" id="PS51257">
    <property type="entry name" value="PROKAR_LIPOPROTEIN"/>
    <property type="match status" value="1"/>
</dbReference>
<dbReference type="RefSeq" id="WP_275108817.1">
    <property type="nucleotide sequence ID" value="NZ_JAKJSC010000001.1"/>
</dbReference>
<evidence type="ECO:0000256" key="1">
    <source>
        <dbReference type="ARBA" id="ARBA00006654"/>
    </source>
</evidence>
<dbReference type="SUPFAM" id="SSF56300">
    <property type="entry name" value="Metallo-dependent phosphatases"/>
    <property type="match status" value="1"/>
</dbReference>
<dbReference type="Gene3D" id="3.90.780.10">
    <property type="entry name" value="5'-Nucleotidase, C-terminal domain"/>
    <property type="match status" value="1"/>
</dbReference>
<reference evidence="6 7" key="1">
    <citation type="submission" date="2022-01" db="EMBL/GenBank/DDBJ databases">
        <title>Labilibaculum sp. nov, a marine bacterium isolated from Antarctica.</title>
        <authorList>
            <person name="Dai W."/>
        </authorList>
    </citation>
    <scope>NUCLEOTIDE SEQUENCE [LARGE SCALE GENOMIC DNA]</scope>
    <source>
        <strain evidence="6 7">DW002</strain>
    </source>
</reference>
<sequence length="478" mass="53970">MNKLKFLYLLLFISILASCSKSSDAPNSPEIPEDLNPKHLTIFSVNDVHGQIDNFSKIKSIIDKERESTNVLVVSGGDLFSGNPVVDNHPEKGYPMIDLMNRIGFDAAVIGNHEFDYGTQFLKKRMEQSDFAWVCANVDMQNSDVPEPFEYKTITKENIKISLLGLVETNGKDDGIIPSTHPWRVKDILFERAEDIASLFSKVKEEEKSDLYIALSHLGKNGDSNLANNFPYFDLIIGGHSHSKLSTEVNGIPIFQAGSNLNYLGKISLTVTNKKIESISYELIELNDINEYDSDLKTLIDEYNNQEYLTDVIGYSSRYHDGGMVGCFYTDALRIKMNVDVCFQNTGGIRSSLNEGNITKREIYEITPFNNGTVIYTMSVLDIKKFLRGSGSGFYYSGIKIEQVDRDVEIRDLQNNVLDDETTLTVGLNDYIPAVHDSYFPDNAQIQSMTDAETIISYLEETSNQVDYPICDRYFRMN</sequence>
<dbReference type="EMBL" id="JAKJSC010000001">
    <property type="protein sequence ID" value="MDE5417477.1"/>
    <property type="molecule type" value="Genomic_DNA"/>
</dbReference>
<feature type="domain" description="5'-Nucleotidase C-terminal" evidence="5">
    <location>
        <begin position="320"/>
        <end position="438"/>
    </location>
</feature>
<gene>
    <name evidence="6" type="ORF">L3049_05600</name>
</gene>
<accession>A0ABT5VRQ7</accession>
<dbReference type="Pfam" id="PF02872">
    <property type="entry name" value="5_nucleotid_C"/>
    <property type="match status" value="1"/>
</dbReference>
<feature type="signal peptide" evidence="3">
    <location>
        <begin position="1"/>
        <end position="25"/>
    </location>
</feature>
<dbReference type="Proteomes" id="UP001528920">
    <property type="component" value="Unassembled WGS sequence"/>
</dbReference>
<dbReference type="InterPro" id="IPR008334">
    <property type="entry name" value="5'-Nucleotdase_C"/>
</dbReference>
<organism evidence="6 7">
    <name type="scientific">Paralabilibaculum antarcticum</name>
    <dbReference type="NCBI Taxonomy" id="2912572"/>
    <lineage>
        <taxon>Bacteria</taxon>
        <taxon>Pseudomonadati</taxon>
        <taxon>Bacteroidota</taxon>
        <taxon>Bacteroidia</taxon>
        <taxon>Marinilabiliales</taxon>
        <taxon>Marinifilaceae</taxon>
        <taxon>Paralabilibaculum</taxon>
    </lineage>
</organism>
<dbReference type="InterPro" id="IPR006146">
    <property type="entry name" value="5'-Nucleotdase_CS"/>
</dbReference>
<comment type="caution">
    <text evidence="6">The sequence shown here is derived from an EMBL/GenBank/DDBJ whole genome shotgun (WGS) entry which is preliminary data.</text>
</comment>
<comment type="similarity">
    <text evidence="1 3">Belongs to the 5'-nucleotidase family.</text>
</comment>
<feature type="domain" description="Calcineurin-like phosphoesterase" evidence="4">
    <location>
        <begin position="41"/>
        <end position="243"/>
    </location>
</feature>
<evidence type="ECO:0000259" key="5">
    <source>
        <dbReference type="Pfam" id="PF02872"/>
    </source>
</evidence>
<keyword evidence="3" id="KW-0547">Nucleotide-binding</keyword>
<keyword evidence="3" id="KW-0378">Hydrolase</keyword>
<dbReference type="PROSITE" id="PS00786">
    <property type="entry name" value="5_NUCLEOTIDASE_2"/>
    <property type="match status" value="1"/>
</dbReference>
<protein>
    <submittedName>
        <fullName evidence="6">Bifunctional metallophosphatase/5'-nucleotidase</fullName>
    </submittedName>
</protein>
<proteinExistence type="inferred from homology"/>